<dbReference type="InterPro" id="IPR052614">
    <property type="entry name" value="CFAP65"/>
</dbReference>
<dbReference type="InterPro" id="IPR013783">
    <property type="entry name" value="Ig-like_fold"/>
</dbReference>
<dbReference type="EMBL" id="MTYJ01000027">
    <property type="protein sequence ID" value="OQV20814.1"/>
    <property type="molecule type" value="Genomic_DNA"/>
</dbReference>
<dbReference type="GO" id="GO:0005737">
    <property type="term" value="C:cytoplasm"/>
    <property type="evidence" value="ECO:0007669"/>
    <property type="project" value="UniProtKB-SubCell"/>
</dbReference>
<name>A0A1W0X016_HYPEX</name>
<evidence type="ECO:0000256" key="6">
    <source>
        <dbReference type="ARBA" id="ARBA00023273"/>
    </source>
</evidence>
<feature type="domain" description="CFAP65-like ninth Ig-like" evidence="10">
    <location>
        <begin position="1045"/>
        <end position="1104"/>
    </location>
</feature>
<proteinExistence type="predicted"/>
<keyword evidence="5" id="KW-0969">Cilium</keyword>
<feature type="compositionally biased region" description="Low complexity" evidence="7">
    <location>
        <begin position="1"/>
        <end position="12"/>
    </location>
</feature>
<keyword evidence="13" id="KW-1185">Reference proteome</keyword>
<evidence type="ECO:0000256" key="5">
    <source>
        <dbReference type="ARBA" id="ARBA00023069"/>
    </source>
</evidence>
<dbReference type="Pfam" id="PF22544">
    <property type="entry name" value="HYDIN_VesB_CFA65-like_Ig"/>
    <property type="match status" value="1"/>
</dbReference>
<evidence type="ECO:0000259" key="8">
    <source>
        <dbReference type="Pfam" id="PF22544"/>
    </source>
</evidence>
<keyword evidence="3" id="KW-0963">Cytoplasm</keyword>
<dbReference type="Pfam" id="PF24291">
    <property type="entry name" value="Ig_CFAP65"/>
    <property type="match status" value="1"/>
</dbReference>
<evidence type="ECO:0000256" key="1">
    <source>
        <dbReference type="ARBA" id="ARBA00004230"/>
    </source>
</evidence>
<dbReference type="Proteomes" id="UP000192578">
    <property type="component" value="Unassembled WGS sequence"/>
</dbReference>
<evidence type="ECO:0000256" key="7">
    <source>
        <dbReference type="SAM" id="MobiDB-lite"/>
    </source>
</evidence>
<accession>A0A1W0X016</accession>
<dbReference type="Pfam" id="PF25249">
    <property type="entry name" value="Ig_CFAP65_7th"/>
    <property type="match status" value="1"/>
</dbReference>
<evidence type="ECO:0000313" key="13">
    <source>
        <dbReference type="Proteomes" id="UP000192578"/>
    </source>
</evidence>
<dbReference type="PANTHER" id="PTHR46127:SF1">
    <property type="entry name" value="CILIA- AND FLAGELLA-ASSOCIATED PROTEIN 65"/>
    <property type="match status" value="1"/>
</dbReference>
<sequence length="1692" mass="189591">MPEPKQTSTRSTQGRRSRPKVTDKPESGNGDATKIVRKQKKSTRLVEGLLITDCLTFHKWMPGDKLTEHILLKNTGKDAVIISYTSTEALSSELCLYLNFSPTTTPSFTTPFPKKLELFTGNVFRVPVTFEPTKKQHYEDVMKFQVKETIVPVRLFADIPQLLVELSTKALEFGERPCGVKMSKTLTLSNRGERDFGYNWFVECPFLIEPSEGRASVGSTLTITMTFNPNEVAQYRRNAVLTCTDGEFTSQLLVELHARSRCAMYLKYQPVPKTDGHVNLEFGEFALGETSLLQFSVCSNLAVDVPFSLTRHNPYGETAAILNESGDATQEKECFFANTISSGTMVPNVWCELPITFQAKSITTGRAEYFIFKSGLRDAAVIVRCYASVQGPTVTSSIDMIDFGVGVITVDVFGTCHSSLVQPPILTRKQIDNFDQKQFSEFMRSGPRAVKDKMESGVLRLEDDGIHYNTQDNIKDLQATEAELSASPVLKFSDWFQPPIDRHKNPFTLDKMEIFFGYAAVGAIAIKAGKRRLNYFFFDIGAGEKLFLYQLVKLANLSDEPIVVNWTNDSDRVFVVTPQTATIGAMGSVDFTVSFSPNITDLFFLTELECHVMFEFLSGFQLIKDYQVIPPWSSKIRLCGHTASLKDKTYLRPRLTLEGQDDSSVVFREFALGGESFATFSLTNPTENTLMFRMAQDSESGLKVLRKFFVLKSRESSLIAVQVGKSEPKTQIDEKLNLIFNDFEKHTQSVKFRGLYDPEIRVSVQNHLPFPNTAVSKQSKLTAPIINTSLFPVKFQWFIPEALKVFVDVSTLGGIIAANDQKVVSVTFSPKDRQSYQAELLLRIVAPQGSFQTHRVIVHGNGVIGHLSYSFKRECIGTPATYTFKVHNNNAFDVECQLLAHCTAPDGTGSMVDLKPHSPRDVDGRPLKVSTNVFRLQALTHEKVNMIFIAHWTGSTVFTLYSQALCELPEASDRSALIKEICTITVEAKQPVMQIVDLIGLGSLSVFGKQRLWELLRVQNASPVPEINCWAEICVELGTAVIGETSTQVLRQHNIIEIVPRRGIVREHATATVDFKCSHNFLGDHVLPIILEIAKGKLVFLRLSAKTISQADVALVVSKGYVTFPDMPVSGQYPMTQMISIYNPSNHEVTFAVSIKEQSLSELEITPKVFSCTTPTGSIPARTFGVIPFTYQPQHLRRSKAIATVTIQNEQIISLFLEGSGCTTEQFCKAALMPRQHLQPQQDYLLPESRMLYISTTHVDFGCVPLFSVNRKIFFAENRHTEGVRFRWRESCTSQTDTDKLLIEPRFGQLKPGGSTLFTVAYHARNVCSQFIHTFTLQFVDDAKMSKYTKWLKDWLVEVRERCLNFTITDTNLTADKDVAKSLAYIATLQASLSHSTTNLGPAFPHLSPGFVELMCMLKARPDVKVPPLMAEPKMHEVHFTAAGQCLESSLFRQAYPEKLRNFHHPATEQIIIPSPSTLLSLDDASPEITTVTNVLMEKTIKTVLQEDFNADVSETMRNPPDVFYADFIRERKNIAEMIEEPFWEDGNAGVSKLESMSRIEGEMENNFSGEGDGDLPQIYAISPRVIVQKRAPTTEQPNDQQESMRVPENSHGGSDSSVVTDQMIANIVLDTTFAAVSREIFHEFFTSVLQDCRASTFDLFDQPKLLLHREDAVLVDSAAYHESDTPADRLK</sequence>
<feature type="domain" description="CFAP65 tenth Ig-like" evidence="9">
    <location>
        <begin position="1118"/>
        <end position="1225"/>
    </location>
</feature>
<evidence type="ECO:0000259" key="11">
    <source>
        <dbReference type="Pfam" id="PF25249"/>
    </source>
</evidence>
<dbReference type="InterPro" id="IPR056344">
    <property type="entry name" value="Ig_CFAP65-like_9th"/>
</dbReference>
<feature type="domain" description="HYDIN/VesB/CFA65-like Ig-like" evidence="8">
    <location>
        <begin position="164"/>
        <end position="246"/>
    </location>
</feature>
<comment type="subcellular location">
    <subcellularLocation>
        <location evidence="1">Cell projection</location>
        <location evidence="1">Cilium</location>
        <location evidence="1">Flagellum</location>
    </subcellularLocation>
    <subcellularLocation>
        <location evidence="2">Cytoplasm</location>
    </subcellularLocation>
</comment>
<feature type="region of interest" description="Disordered" evidence="7">
    <location>
        <begin position="1"/>
        <end position="35"/>
    </location>
</feature>
<evidence type="ECO:0000313" key="12">
    <source>
        <dbReference type="EMBL" id="OQV20814.1"/>
    </source>
</evidence>
<keyword evidence="4" id="KW-0282">Flagellum</keyword>
<comment type="caution">
    <text evidence="12">The sequence shown here is derived from an EMBL/GenBank/DDBJ whole genome shotgun (WGS) entry which is preliminary data.</text>
</comment>
<feature type="region of interest" description="Disordered" evidence="7">
    <location>
        <begin position="1591"/>
        <end position="1618"/>
    </location>
</feature>
<dbReference type="OrthoDB" id="415597at2759"/>
<evidence type="ECO:0000256" key="3">
    <source>
        <dbReference type="ARBA" id="ARBA00022490"/>
    </source>
</evidence>
<organism evidence="12 13">
    <name type="scientific">Hypsibius exemplaris</name>
    <name type="common">Freshwater tardigrade</name>
    <dbReference type="NCBI Taxonomy" id="2072580"/>
    <lineage>
        <taxon>Eukaryota</taxon>
        <taxon>Metazoa</taxon>
        <taxon>Ecdysozoa</taxon>
        <taxon>Tardigrada</taxon>
        <taxon>Eutardigrada</taxon>
        <taxon>Parachela</taxon>
        <taxon>Hypsibioidea</taxon>
        <taxon>Hypsibiidae</taxon>
        <taxon>Hypsibius</taxon>
    </lineage>
</organism>
<dbReference type="GO" id="GO:0031514">
    <property type="term" value="C:motile cilium"/>
    <property type="evidence" value="ECO:0007669"/>
    <property type="project" value="UniProtKB-SubCell"/>
</dbReference>
<dbReference type="InterPro" id="IPR057470">
    <property type="entry name" value="Ig_CFAP65_7th"/>
</dbReference>
<dbReference type="InterPro" id="IPR053879">
    <property type="entry name" value="HYDIN_VesB_CFA65-like_Ig"/>
</dbReference>
<feature type="compositionally biased region" description="Polar residues" evidence="7">
    <location>
        <begin position="1592"/>
        <end position="1604"/>
    </location>
</feature>
<dbReference type="Pfam" id="PF24816">
    <property type="entry name" value="Ig_CFAP65__9th"/>
    <property type="match status" value="1"/>
</dbReference>
<evidence type="ECO:0000256" key="4">
    <source>
        <dbReference type="ARBA" id="ARBA00022846"/>
    </source>
</evidence>
<dbReference type="InterPro" id="IPR056305">
    <property type="entry name" value="Ig_CFAP65_10th"/>
</dbReference>
<dbReference type="Gene3D" id="2.60.40.10">
    <property type="entry name" value="Immunoglobulins"/>
    <property type="match status" value="5"/>
</dbReference>
<reference evidence="13" key="1">
    <citation type="submission" date="2017-01" db="EMBL/GenBank/DDBJ databases">
        <title>Comparative genomics of anhydrobiosis in the tardigrade Hypsibius dujardini.</title>
        <authorList>
            <person name="Yoshida Y."/>
            <person name="Koutsovoulos G."/>
            <person name="Laetsch D."/>
            <person name="Stevens L."/>
            <person name="Kumar S."/>
            <person name="Horikawa D."/>
            <person name="Ishino K."/>
            <person name="Komine S."/>
            <person name="Tomita M."/>
            <person name="Blaxter M."/>
            <person name="Arakawa K."/>
        </authorList>
    </citation>
    <scope>NUCLEOTIDE SEQUENCE [LARGE SCALE GENOMIC DNA]</scope>
    <source>
        <strain evidence="13">Z151</strain>
    </source>
</reference>
<dbReference type="PANTHER" id="PTHR46127">
    <property type="entry name" value="CILIA- AND FLAGELLA-ASSOCIATED PROTEIN 65"/>
    <property type="match status" value="1"/>
</dbReference>
<evidence type="ECO:0000256" key="2">
    <source>
        <dbReference type="ARBA" id="ARBA00004496"/>
    </source>
</evidence>
<evidence type="ECO:0000259" key="9">
    <source>
        <dbReference type="Pfam" id="PF24291"/>
    </source>
</evidence>
<protein>
    <submittedName>
        <fullName evidence="12">Coiled-coil</fullName>
    </submittedName>
</protein>
<keyword evidence="6" id="KW-0966">Cell projection</keyword>
<gene>
    <name evidence="12" type="ORF">BV898_05160</name>
</gene>
<feature type="domain" description="CFAP65 seventh Ig-like" evidence="11">
    <location>
        <begin position="767"/>
        <end position="853"/>
    </location>
</feature>
<evidence type="ECO:0000259" key="10">
    <source>
        <dbReference type="Pfam" id="PF24816"/>
    </source>
</evidence>